<organism evidence="10 11">
    <name type="scientific">Candidatus Desantisbacteria bacterium CG_4_10_14_0_8_um_filter_39_17</name>
    <dbReference type="NCBI Taxonomy" id="1974542"/>
    <lineage>
        <taxon>Bacteria</taxon>
        <taxon>Candidatus Desantisiibacteriota</taxon>
    </lineage>
</organism>
<dbReference type="GO" id="GO:0005829">
    <property type="term" value="C:cytosol"/>
    <property type="evidence" value="ECO:0007669"/>
    <property type="project" value="TreeGrafter"/>
</dbReference>
<comment type="function">
    <text evidence="8">Catalyzes the transfer of a phosphate group to glutamate to form L-glutamate 5-phosphate.</text>
</comment>
<dbReference type="InterPro" id="IPR041739">
    <property type="entry name" value="G5K_ProB"/>
</dbReference>
<dbReference type="GO" id="GO:0005524">
    <property type="term" value="F:ATP binding"/>
    <property type="evidence" value="ECO:0007669"/>
    <property type="project" value="UniProtKB-KW"/>
</dbReference>
<comment type="subcellular location">
    <subcellularLocation>
        <location evidence="8">Cytoplasm</location>
    </subcellularLocation>
</comment>
<dbReference type="Pfam" id="PF01472">
    <property type="entry name" value="PUA"/>
    <property type="match status" value="1"/>
</dbReference>
<dbReference type="PANTHER" id="PTHR43654:SF1">
    <property type="entry name" value="ISOPENTENYL PHOSPHATE KINASE"/>
    <property type="match status" value="1"/>
</dbReference>
<feature type="binding site" evidence="8">
    <location>
        <position position="135"/>
    </location>
    <ligand>
        <name>substrate</name>
    </ligand>
</feature>
<keyword evidence="3 8" id="KW-0641">Proline biosynthesis</keyword>
<dbReference type="UniPathway" id="UPA00098">
    <property type="reaction ID" value="UER00359"/>
</dbReference>
<feature type="binding site" evidence="8">
    <location>
        <position position="147"/>
    </location>
    <ligand>
        <name>substrate</name>
    </ligand>
</feature>
<keyword evidence="1 8" id="KW-0963">Cytoplasm</keyword>
<evidence type="ECO:0000256" key="5">
    <source>
        <dbReference type="ARBA" id="ARBA00022741"/>
    </source>
</evidence>
<sequence length="367" mass="40459">MRHLKRIVIKIGSSVILKKSGELNRECLESLVIQIAEIHRDGEVIIVSSGAIGIGKTILRVNEPIDLSEKQALAAVGQARLMQIYESFFSKFGIRVGQVLLTREDLQGRKRYLNARNTLLKLLEHKVIPVINENDTVAVEEIKFGDNDTLSALIASKMDADLLIILSDVGGVYKNYEKRETGVIREVNVKTIKRISIATKSASAFGIGGITTKIEAAKIMMASGIPMVVAHGHQRSVIRELIKEFEREKETGTWFIPEKKISGKKRWIAFSAEVKGAIIVDVGAAKALKESRKSLLPSGVKKVEGDFESGDVAQVVNTSGQEIAKGLVYYSSDEIRKIAGKKTSEIASILGHKDYDEVIHRDNMVIL</sequence>
<dbReference type="SMART" id="SM00359">
    <property type="entry name" value="PUA"/>
    <property type="match status" value="1"/>
</dbReference>
<dbReference type="SUPFAM" id="SSF88697">
    <property type="entry name" value="PUA domain-like"/>
    <property type="match status" value="1"/>
</dbReference>
<dbReference type="EC" id="2.7.2.11" evidence="8"/>
<dbReference type="PRINTS" id="PR00474">
    <property type="entry name" value="GLU5KINASE"/>
</dbReference>
<dbReference type="CDD" id="cd21157">
    <property type="entry name" value="PUA_G5K"/>
    <property type="match status" value="1"/>
</dbReference>
<dbReference type="InterPro" id="IPR005715">
    <property type="entry name" value="Glu_5kinase/COase_Synthase"/>
</dbReference>
<comment type="catalytic activity">
    <reaction evidence="8">
        <text>L-glutamate + ATP = L-glutamyl 5-phosphate + ADP</text>
        <dbReference type="Rhea" id="RHEA:14877"/>
        <dbReference type="ChEBI" id="CHEBI:29985"/>
        <dbReference type="ChEBI" id="CHEBI:30616"/>
        <dbReference type="ChEBI" id="CHEBI:58274"/>
        <dbReference type="ChEBI" id="CHEBI:456216"/>
        <dbReference type="EC" id="2.7.2.11"/>
    </reaction>
</comment>
<evidence type="ECO:0000256" key="3">
    <source>
        <dbReference type="ARBA" id="ARBA00022650"/>
    </source>
</evidence>
<keyword evidence="2 8" id="KW-0028">Amino-acid biosynthesis</keyword>
<evidence type="ECO:0000256" key="6">
    <source>
        <dbReference type="ARBA" id="ARBA00022777"/>
    </source>
</evidence>
<dbReference type="InterPro" id="IPR001057">
    <property type="entry name" value="Glu/AcGlu_kinase"/>
</dbReference>
<dbReference type="InterPro" id="IPR001048">
    <property type="entry name" value="Asp/Glu/Uridylate_kinase"/>
</dbReference>
<keyword evidence="5 8" id="KW-0547">Nucleotide-binding</keyword>
<comment type="caution">
    <text evidence="10">The sequence shown here is derived from an EMBL/GenBank/DDBJ whole genome shotgun (WGS) entry which is preliminary data.</text>
</comment>
<feature type="binding site" evidence="8">
    <location>
        <position position="49"/>
    </location>
    <ligand>
        <name>substrate</name>
    </ligand>
</feature>
<reference evidence="11" key="1">
    <citation type="submission" date="2017-09" db="EMBL/GenBank/DDBJ databases">
        <title>Depth-based differentiation of microbial function through sediment-hosted aquifers and enrichment of novel symbionts in the deep terrestrial subsurface.</title>
        <authorList>
            <person name="Probst A.J."/>
            <person name="Ladd B."/>
            <person name="Jarett J.K."/>
            <person name="Geller-Mcgrath D.E."/>
            <person name="Sieber C.M.K."/>
            <person name="Emerson J.B."/>
            <person name="Anantharaman K."/>
            <person name="Thomas B.C."/>
            <person name="Malmstrom R."/>
            <person name="Stieglmeier M."/>
            <person name="Klingl A."/>
            <person name="Woyke T."/>
            <person name="Ryan C.M."/>
            <person name="Banfield J.F."/>
        </authorList>
    </citation>
    <scope>NUCLEOTIDE SEQUENCE [LARGE SCALE GENOMIC DNA]</scope>
</reference>
<comment type="similarity">
    <text evidence="8">Belongs to the glutamate 5-kinase family.</text>
</comment>
<feature type="domain" description="PUA" evidence="9">
    <location>
        <begin position="276"/>
        <end position="359"/>
    </location>
</feature>
<name>A0A2H9PBA7_9BACT</name>
<evidence type="ECO:0000313" key="10">
    <source>
        <dbReference type="EMBL" id="PIZ16011.1"/>
    </source>
</evidence>
<feature type="binding site" evidence="8">
    <location>
        <position position="10"/>
    </location>
    <ligand>
        <name>ATP</name>
        <dbReference type="ChEBI" id="CHEBI:30616"/>
    </ligand>
</feature>
<dbReference type="CDD" id="cd04242">
    <property type="entry name" value="AAK_G5K_ProB"/>
    <property type="match status" value="1"/>
</dbReference>
<dbReference type="GO" id="GO:0055129">
    <property type="term" value="P:L-proline biosynthetic process"/>
    <property type="evidence" value="ECO:0007669"/>
    <property type="project" value="UniProtKB-UniRule"/>
</dbReference>
<dbReference type="InterPro" id="IPR019797">
    <property type="entry name" value="Glutamate_5-kinase_CS"/>
</dbReference>
<dbReference type="SUPFAM" id="SSF53633">
    <property type="entry name" value="Carbamate kinase-like"/>
    <property type="match status" value="1"/>
</dbReference>
<dbReference type="InterPro" id="IPR002478">
    <property type="entry name" value="PUA"/>
</dbReference>
<dbReference type="Gene3D" id="2.30.130.10">
    <property type="entry name" value="PUA domain"/>
    <property type="match status" value="1"/>
</dbReference>
<comment type="caution">
    <text evidence="8">Lacks conserved residue(s) required for the propagation of feature annotation.</text>
</comment>
<evidence type="ECO:0000259" key="9">
    <source>
        <dbReference type="SMART" id="SM00359"/>
    </source>
</evidence>
<evidence type="ECO:0000256" key="8">
    <source>
        <dbReference type="HAMAP-Rule" id="MF_00456"/>
    </source>
</evidence>
<dbReference type="NCBIfam" id="TIGR01027">
    <property type="entry name" value="proB"/>
    <property type="match status" value="1"/>
</dbReference>
<keyword evidence="6 8" id="KW-0418">Kinase</keyword>
<dbReference type="InterPro" id="IPR011529">
    <property type="entry name" value="Glu_5kinase"/>
</dbReference>
<dbReference type="PROSITE" id="PS00902">
    <property type="entry name" value="GLUTAMATE_5_KINASE"/>
    <property type="match status" value="1"/>
</dbReference>
<dbReference type="GO" id="GO:0004349">
    <property type="term" value="F:glutamate 5-kinase activity"/>
    <property type="evidence" value="ECO:0007669"/>
    <property type="project" value="UniProtKB-UniRule"/>
</dbReference>
<dbReference type="FunFam" id="3.40.1160.10:FF:000018">
    <property type="entry name" value="Glutamate 5-kinase"/>
    <property type="match status" value="1"/>
</dbReference>
<dbReference type="FunFam" id="2.30.130.10:FF:000007">
    <property type="entry name" value="Glutamate 5-kinase"/>
    <property type="match status" value="1"/>
</dbReference>
<evidence type="ECO:0000256" key="1">
    <source>
        <dbReference type="ARBA" id="ARBA00022490"/>
    </source>
</evidence>
<evidence type="ECO:0000256" key="2">
    <source>
        <dbReference type="ARBA" id="ARBA00022605"/>
    </source>
</evidence>
<protein>
    <recommendedName>
        <fullName evidence="8">Glutamate 5-kinase</fullName>
        <ecNumber evidence="8">2.7.2.11</ecNumber>
    </recommendedName>
    <alternativeName>
        <fullName evidence="8">Gamma-glutamyl kinase</fullName>
        <shortName evidence="8">GK</shortName>
    </alternativeName>
</protein>
<dbReference type="PIRSF" id="PIRSF000729">
    <property type="entry name" value="GK"/>
    <property type="match status" value="1"/>
</dbReference>
<gene>
    <name evidence="8 10" type="primary">proB</name>
    <name evidence="10" type="ORF">COY51_03740</name>
</gene>
<dbReference type="PROSITE" id="PS50890">
    <property type="entry name" value="PUA"/>
    <property type="match status" value="1"/>
</dbReference>
<dbReference type="EMBL" id="PFMS01000063">
    <property type="protein sequence ID" value="PIZ16011.1"/>
    <property type="molecule type" value="Genomic_DNA"/>
</dbReference>
<evidence type="ECO:0000256" key="7">
    <source>
        <dbReference type="ARBA" id="ARBA00022840"/>
    </source>
</evidence>
<dbReference type="InterPro" id="IPR036393">
    <property type="entry name" value="AceGlu_kinase-like_sf"/>
</dbReference>
<dbReference type="Gene3D" id="3.40.1160.10">
    <property type="entry name" value="Acetylglutamate kinase-like"/>
    <property type="match status" value="1"/>
</dbReference>
<dbReference type="HAMAP" id="MF_00456">
    <property type="entry name" value="ProB"/>
    <property type="match status" value="1"/>
</dbReference>
<proteinExistence type="inferred from homology"/>
<dbReference type="Proteomes" id="UP000234145">
    <property type="component" value="Unassembled WGS sequence"/>
</dbReference>
<dbReference type="PANTHER" id="PTHR43654">
    <property type="entry name" value="GLUTAMATE 5-KINASE"/>
    <property type="match status" value="1"/>
</dbReference>
<accession>A0A2H9PBA7</accession>
<evidence type="ECO:0000313" key="11">
    <source>
        <dbReference type="Proteomes" id="UP000234145"/>
    </source>
</evidence>
<dbReference type="InterPro" id="IPR036974">
    <property type="entry name" value="PUA_sf"/>
</dbReference>
<dbReference type="GO" id="GO:0003723">
    <property type="term" value="F:RNA binding"/>
    <property type="evidence" value="ECO:0007669"/>
    <property type="project" value="InterPro"/>
</dbReference>
<dbReference type="Pfam" id="PF00696">
    <property type="entry name" value="AA_kinase"/>
    <property type="match status" value="1"/>
</dbReference>
<feature type="binding site" evidence="8">
    <location>
        <begin position="167"/>
        <end position="168"/>
    </location>
    <ligand>
        <name>ATP</name>
        <dbReference type="ChEBI" id="CHEBI:30616"/>
    </ligand>
</feature>
<keyword evidence="7 8" id="KW-0067">ATP-binding</keyword>
<dbReference type="AlphaFoldDB" id="A0A2H9PBA7"/>
<evidence type="ECO:0000256" key="4">
    <source>
        <dbReference type="ARBA" id="ARBA00022679"/>
    </source>
</evidence>
<dbReference type="InterPro" id="IPR015947">
    <property type="entry name" value="PUA-like_sf"/>
</dbReference>
<keyword evidence="4 8" id="KW-0808">Transferase</keyword>
<comment type="pathway">
    <text evidence="8">Amino-acid biosynthesis; L-proline biosynthesis; L-glutamate 5-semialdehyde from L-glutamate: step 1/2.</text>
</comment>